<dbReference type="Gene3D" id="1.10.10.10">
    <property type="entry name" value="Winged helix-like DNA-binding domain superfamily/Winged helix DNA-binding domain"/>
    <property type="match status" value="1"/>
</dbReference>
<evidence type="ECO:0000256" key="2">
    <source>
        <dbReference type="ARBA" id="ARBA00023125"/>
    </source>
</evidence>
<protein>
    <submittedName>
        <fullName evidence="5">GntR family transcriptional regulator</fullName>
    </submittedName>
</protein>
<evidence type="ECO:0000256" key="1">
    <source>
        <dbReference type="ARBA" id="ARBA00023015"/>
    </source>
</evidence>
<keyword evidence="6" id="KW-1185">Reference proteome</keyword>
<comment type="caution">
    <text evidence="5">The sequence shown here is derived from an EMBL/GenBank/DDBJ whole genome shotgun (WGS) entry which is preliminary data.</text>
</comment>
<reference evidence="6" key="1">
    <citation type="journal article" date="2019" name="Int. J. Syst. Evol. Microbiol.">
        <title>The Global Catalogue of Microorganisms (GCM) 10K type strain sequencing project: providing services to taxonomists for standard genome sequencing and annotation.</title>
        <authorList>
            <consortium name="The Broad Institute Genomics Platform"/>
            <consortium name="The Broad Institute Genome Sequencing Center for Infectious Disease"/>
            <person name="Wu L."/>
            <person name="Ma J."/>
        </authorList>
    </citation>
    <scope>NUCLEOTIDE SEQUENCE [LARGE SCALE GENOMIC DNA]</scope>
    <source>
        <strain evidence="6">JCM 30846</strain>
    </source>
</reference>
<proteinExistence type="predicted"/>
<dbReference type="SUPFAM" id="SSF48008">
    <property type="entry name" value="GntR ligand-binding domain-like"/>
    <property type="match status" value="1"/>
</dbReference>
<dbReference type="InterPro" id="IPR008920">
    <property type="entry name" value="TF_FadR/GntR_C"/>
</dbReference>
<evidence type="ECO:0000259" key="4">
    <source>
        <dbReference type="PROSITE" id="PS50949"/>
    </source>
</evidence>
<dbReference type="InterPro" id="IPR011711">
    <property type="entry name" value="GntR_C"/>
</dbReference>
<evidence type="ECO:0000313" key="5">
    <source>
        <dbReference type="EMBL" id="GAA3726277.1"/>
    </source>
</evidence>
<keyword evidence="3" id="KW-0804">Transcription</keyword>
<feature type="domain" description="HTH gntR-type" evidence="4">
    <location>
        <begin position="8"/>
        <end position="75"/>
    </location>
</feature>
<sequence>MAEANLFLSKSDLAYAELRGRILSGSLSAGSRLAQYELAASLGMSITPLREAIRRLSSEGLVEVETHRDVRVSTMSSTEARQLFEVRLSLDPTAAGLAAERRTDADLDAMRAAVGRLLPVTRRWGEEALSAHRAFHRALYAASHNDVLVRLLDDLWDKSDRYRRLGLELPPGDGPRTRDLDDHHRLVDLVAARCSGEAADLMRTHVAHSLTATAISALEDREEHEEAGAGPAVAGGQG</sequence>
<dbReference type="EMBL" id="BAABEP010000013">
    <property type="protein sequence ID" value="GAA3726277.1"/>
    <property type="molecule type" value="Genomic_DNA"/>
</dbReference>
<dbReference type="Pfam" id="PF07729">
    <property type="entry name" value="FCD"/>
    <property type="match status" value="1"/>
</dbReference>
<organism evidence="5 6">
    <name type="scientific">Streptomyces tremellae</name>
    <dbReference type="NCBI Taxonomy" id="1124239"/>
    <lineage>
        <taxon>Bacteria</taxon>
        <taxon>Bacillati</taxon>
        <taxon>Actinomycetota</taxon>
        <taxon>Actinomycetes</taxon>
        <taxon>Kitasatosporales</taxon>
        <taxon>Streptomycetaceae</taxon>
        <taxon>Streptomyces</taxon>
    </lineage>
</organism>
<dbReference type="Proteomes" id="UP001499884">
    <property type="component" value="Unassembled WGS sequence"/>
</dbReference>
<name>A0ABP7EX19_9ACTN</name>
<dbReference type="RefSeq" id="WP_345645451.1">
    <property type="nucleotide sequence ID" value="NZ_BAABEP010000013.1"/>
</dbReference>
<dbReference type="InterPro" id="IPR036388">
    <property type="entry name" value="WH-like_DNA-bd_sf"/>
</dbReference>
<dbReference type="InterPro" id="IPR000485">
    <property type="entry name" value="AsnC-type_HTH_dom"/>
</dbReference>
<accession>A0ABP7EX19</accession>
<dbReference type="InterPro" id="IPR000524">
    <property type="entry name" value="Tscrpt_reg_HTH_GntR"/>
</dbReference>
<gene>
    <name evidence="5" type="ORF">GCM10023082_25320</name>
</gene>
<dbReference type="PROSITE" id="PS50949">
    <property type="entry name" value="HTH_GNTR"/>
    <property type="match status" value="1"/>
</dbReference>
<keyword evidence="2" id="KW-0238">DNA-binding</keyword>
<keyword evidence="1" id="KW-0805">Transcription regulation</keyword>
<dbReference type="Pfam" id="PF00392">
    <property type="entry name" value="GntR"/>
    <property type="match status" value="1"/>
</dbReference>
<dbReference type="PANTHER" id="PTHR43537:SF24">
    <property type="entry name" value="GLUCONATE OPERON TRANSCRIPTIONAL REPRESSOR"/>
    <property type="match status" value="1"/>
</dbReference>
<dbReference type="InterPro" id="IPR036390">
    <property type="entry name" value="WH_DNA-bd_sf"/>
</dbReference>
<evidence type="ECO:0000313" key="6">
    <source>
        <dbReference type="Proteomes" id="UP001499884"/>
    </source>
</evidence>
<evidence type="ECO:0000256" key="3">
    <source>
        <dbReference type="ARBA" id="ARBA00023163"/>
    </source>
</evidence>
<dbReference type="SMART" id="SM00895">
    <property type="entry name" value="FCD"/>
    <property type="match status" value="1"/>
</dbReference>
<dbReference type="SUPFAM" id="SSF46785">
    <property type="entry name" value="Winged helix' DNA-binding domain"/>
    <property type="match status" value="1"/>
</dbReference>
<dbReference type="Gene3D" id="1.20.120.530">
    <property type="entry name" value="GntR ligand-binding domain-like"/>
    <property type="match status" value="1"/>
</dbReference>
<dbReference type="SMART" id="SM00345">
    <property type="entry name" value="HTH_GNTR"/>
    <property type="match status" value="1"/>
</dbReference>
<dbReference type="PANTHER" id="PTHR43537">
    <property type="entry name" value="TRANSCRIPTIONAL REGULATOR, GNTR FAMILY"/>
    <property type="match status" value="1"/>
</dbReference>
<dbReference type="CDD" id="cd07377">
    <property type="entry name" value="WHTH_GntR"/>
    <property type="match status" value="1"/>
</dbReference>
<dbReference type="PRINTS" id="PR00033">
    <property type="entry name" value="HTHASNC"/>
</dbReference>